<comment type="caution">
    <text evidence="8">The sequence shown here is derived from an EMBL/GenBank/DDBJ whole genome shotgun (WGS) entry which is preliminary data.</text>
</comment>
<dbReference type="InterPro" id="IPR007121">
    <property type="entry name" value="RNA_pol_bsu_CS"/>
</dbReference>
<dbReference type="InterPro" id="IPR007120">
    <property type="entry name" value="DNA-dir_RNAP_su2_dom"/>
</dbReference>
<dbReference type="PROSITE" id="PS01166">
    <property type="entry name" value="RNA_POL_BETA"/>
    <property type="match status" value="1"/>
</dbReference>
<evidence type="ECO:0000256" key="3">
    <source>
        <dbReference type="ARBA" id="ARBA00022478"/>
    </source>
</evidence>
<dbReference type="GO" id="GO:0000428">
    <property type="term" value="C:DNA-directed RNA polymerase complex"/>
    <property type="evidence" value="ECO:0007669"/>
    <property type="project" value="UniProtKB-KW"/>
</dbReference>
<dbReference type="InterPro" id="IPR037033">
    <property type="entry name" value="DNA-dir_RNAP_su2_hyb_sf"/>
</dbReference>
<keyword evidence="5" id="KW-0548">Nucleotidyltransferase</keyword>
<evidence type="ECO:0000256" key="5">
    <source>
        <dbReference type="ARBA" id="ARBA00022695"/>
    </source>
</evidence>
<dbReference type="SUPFAM" id="SSF64484">
    <property type="entry name" value="beta and beta-prime subunits of DNA dependent RNA-polymerase"/>
    <property type="match status" value="1"/>
</dbReference>
<accession>A0A8X7BR48</accession>
<evidence type="ECO:0000313" key="8">
    <source>
        <dbReference type="EMBL" id="GFY41641.1"/>
    </source>
</evidence>
<dbReference type="AlphaFoldDB" id="A0A8X7BR48"/>
<feature type="domain" description="DNA-directed RNA polymerase subunit 2 hybrid-binding" evidence="7">
    <location>
        <begin position="107"/>
        <end position="175"/>
    </location>
</feature>
<keyword evidence="4" id="KW-0808">Transferase</keyword>
<gene>
    <name evidence="8" type="primary">AVEN_261790_1</name>
    <name evidence="8" type="ORF">TNIN_19741</name>
</gene>
<dbReference type="GO" id="GO:0003899">
    <property type="term" value="F:DNA-directed RNA polymerase activity"/>
    <property type="evidence" value="ECO:0007669"/>
    <property type="project" value="UniProtKB-EC"/>
</dbReference>
<proteinExistence type="inferred from homology"/>
<comment type="similarity">
    <text evidence="1">Belongs to the RNA polymerase beta chain family.</text>
</comment>
<protein>
    <recommendedName>
        <fullName evidence="2">DNA-directed RNA polymerase</fullName>
        <ecNumber evidence="2">2.7.7.6</ecNumber>
    </recommendedName>
</protein>
<dbReference type="InterPro" id="IPR015712">
    <property type="entry name" value="DNA-dir_RNA_pol_su2"/>
</dbReference>
<dbReference type="GO" id="GO:0003677">
    <property type="term" value="F:DNA binding"/>
    <property type="evidence" value="ECO:0007669"/>
    <property type="project" value="InterPro"/>
</dbReference>
<dbReference type="Proteomes" id="UP000886998">
    <property type="component" value="Unassembled WGS sequence"/>
</dbReference>
<evidence type="ECO:0000256" key="6">
    <source>
        <dbReference type="ARBA" id="ARBA00023163"/>
    </source>
</evidence>
<dbReference type="EC" id="2.7.7.6" evidence="2"/>
<evidence type="ECO:0000256" key="4">
    <source>
        <dbReference type="ARBA" id="ARBA00022679"/>
    </source>
</evidence>
<dbReference type="Gene3D" id="2.40.270.10">
    <property type="entry name" value="DNA-directed RNA polymerase, subunit 2, domain 6"/>
    <property type="match status" value="1"/>
</dbReference>
<reference evidence="8" key="1">
    <citation type="submission" date="2020-08" db="EMBL/GenBank/DDBJ databases">
        <title>Multicomponent nature underlies the extraordinary mechanical properties of spider dragline silk.</title>
        <authorList>
            <person name="Kono N."/>
            <person name="Nakamura H."/>
            <person name="Mori M."/>
            <person name="Yoshida Y."/>
            <person name="Ohtoshi R."/>
            <person name="Malay A.D."/>
            <person name="Moran D.A.P."/>
            <person name="Tomita M."/>
            <person name="Numata K."/>
            <person name="Arakawa K."/>
        </authorList>
    </citation>
    <scope>NUCLEOTIDE SEQUENCE</scope>
</reference>
<evidence type="ECO:0000256" key="1">
    <source>
        <dbReference type="ARBA" id="ARBA00006835"/>
    </source>
</evidence>
<dbReference type="PANTHER" id="PTHR20856">
    <property type="entry name" value="DNA-DIRECTED RNA POLYMERASE I SUBUNIT 2"/>
    <property type="match status" value="1"/>
</dbReference>
<sequence>MDSLSAYARQLTPYHQIVQEPVQDGISPYFASVYPHVVVSYMSFLDARKKMEKCVVKTLEVRWCILEESFITGPFPFTRTVPVKDQVIQLHFNKPPFRVDSTLFISSNISICLEQDHFASTGDKLCSFHGQKGVLRLMKTLPLLDEHIQPDLLVNPYSLFRMTPGQILEGVTRGEGRDAQMVRNTDGQVVPDAKAFFAKTFYFPIAYWSSEHFYAPSECTMDKILHQAVKGRSRGGGMRLGNMELFNGLRGNGLAACFEEKFFEHGDRIPNETNPTISLPKSVELVKEDARFFKCHLEYQANPSVKMRK</sequence>
<dbReference type="Gene3D" id="3.90.1800.10">
    <property type="entry name" value="RNA polymerase alpha subunit dimerisation domain"/>
    <property type="match status" value="1"/>
</dbReference>
<dbReference type="GO" id="GO:0032549">
    <property type="term" value="F:ribonucleoside binding"/>
    <property type="evidence" value="ECO:0007669"/>
    <property type="project" value="InterPro"/>
</dbReference>
<dbReference type="Pfam" id="PF00562">
    <property type="entry name" value="RNA_pol_Rpb2_6"/>
    <property type="match status" value="1"/>
</dbReference>
<evidence type="ECO:0000256" key="2">
    <source>
        <dbReference type="ARBA" id="ARBA00012418"/>
    </source>
</evidence>
<evidence type="ECO:0000313" key="9">
    <source>
        <dbReference type="Proteomes" id="UP000886998"/>
    </source>
</evidence>
<keyword evidence="6" id="KW-0804">Transcription</keyword>
<dbReference type="GO" id="GO:0006351">
    <property type="term" value="P:DNA-templated transcription"/>
    <property type="evidence" value="ECO:0007669"/>
    <property type="project" value="InterPro"/>
</dbReference>
<keyword evidence="3" id="KW-0240">DNA-directed RNA polymerase</keyword>
<dbReference type="OrthoDB" id="6427652at2759"/>
<organism evidence="8 9">
    <name type="scientific">Trichonephila inaurata madagascariensis</name>
    <dbReference type="NCBI Taxonomy" id="2747483"/>
    <lineage>
        <taxon>Eukaryota</taxon>
        <taxon>Metazoa</taxon>
        <taxon>Ecdysozoa</taxon>
        <taxon>Arthropoda</taxon>
        <taxon>Chelicerata</taxon>
        <taxon>Arachnida</taxon>
        <taxon>Araneae</taxon>
        <taxon>Araneomorphae</taxon>
        <taxon>Entelegynae</taxon>
        <taxon>Araneoidea</taxon>
        <taxon>Nephilidae</taxon>
        <taxon>Trichonephila</taxon>
        <taxon>Trichonephila inaurata</taxon>
    </lineage>
</organism>
<keyword evidence="9" id="KW-1185">Reference proteome</keyword>
<evidence type="ECO:0000259" key="7">
    <source>
        <dbReference type="Pfam" id="PF00562"/>
    </source>
</evidence>
<name>A0A8X7BR48_9ARAC</name>
<dbReference type="EMBL" id="BMAV01002603">
    <property type="protein sequence ID" value="GFY41641.1"/>
    <property type="molecule type" value="Genomic_DNA"/>
</dbReference>